<evidence type="ECO:0000256" key="1">
    <source>
        <dbReference type="SAM" id="MobiDB-lite"/>
    </source>
</evidence>
<comment type="caution">
    <text evidence="2">The sequence shown here is derived from an EMBL/GenBank/DDBJ whole genome shotgun (WGS) entry which is preliminary data.</text>
</comment>
<name>A0AAE3UAU7_9BACT</name>
<feature type="region of interest" description="Disordered" evidence="1">
    <location>
        <begin position="173"/>
        <end position="197"/>
    </location>
</feature>
<protein>
    <submittedName>
        <fullName evidence="2">Uncharacterized protein</fullName>
    </submittedName>
</protein>
<gene>
    <name evidence="2" type="ORF">QNI16_31680</name>
</gene>
<sequence length="392" mass="45021">MESIDKQTILRLANQNAKPCISIYMPTHRKGDEVNEGLDRILFKNQVQKVKNELLRADMRSNEVDELLKPLEGLLNDKEFWKNQTEGLAVFRNPELFEYFQSPIPFNDLCEINSQFRLRPLFAFTQSSSEYYILNITQKGASLFQADQYFIHPVDTQDLFPASMDEILEPYELESEGQGQPQSKSGRMQGEASVHRGAKEENKYKDHLLADYFREIDKGVKQLLAQSKKPLVLACVEYYHPIYHEVNTYPFLREKGITGSLGTISQNEIHHKANELLGDYFTERQDKRITQYQNSSGSGLISHDLRQILESAVTGRVDTLFVKDDVEVWGLFDENNLTATIHDERKDNDESLIDKAIILTLRNGGEIYIMNDVNVLPHTSESNIGIAALHRF</sequence>
<dbReference type="RefSeq" id="WP_313987188.1">
    <property type="nucleotide sequence ID" value="NZ_JASJOS010000018.1"/>
</dbReference>
<accession>A0AAE3UAU7</accession>
<dbReference type="EMBL" id="JASJOS010000018">
    <property type="protein sequence ID" value="MDJ1485102.1"/>
    <property type="molecule type" value="Genomic_DNA"/>
</dbReference>
<organism evidence="2 3">
    <name type="scientific">Xanthocytophaga flava</name>
    <dbReference type="NCBI Taxonomy" id="3048013"/>
    <lineage>
        <taxon>Bacteria</taxon>
        <taxon>Pseudomonadati</taxon>
        <taxon>Bacteroidota</taxon>
        <taxon>Cytophagia</taxon>
        <taxon>Cytophagales</taxon>
        <taxon>Rhodocytophagaceae</taxon>
        <taxon>Xanthocytophaga</taxon>
    </lineage>
</organism>
<dbReference type="Proteomes" id="UP001241110">
    <property type="component" value="Unassembled WGS sequence"/>
</dbReference>
<evidence type="ECO:0000313" key="2">
    <source>
        <dbReference type="EMBL" id="MDJ1485102.1"/>
    </source>
</evidence>
<feature type="compositionally biased region" description="Polar residues" evidence="1">
    <location>
        <begin position="177"/>
        <end position="186"/>
    </location>
</feature>
<dbReference type="Pfam" id="PF18845">
    <property type="entry name" value="baeRF_family3"/>
    <property type="match status" value="1"/>
</dbReference>
<reference evidence="2" key="1">
    <citation type="submission" date="2023-05" db="EMBL/GenBank/DDBJ databases">
        <authorList>
            <person name="Zhang X."/>
        </authorList>
    </citation>
    <scope>NUCLEOTIDE SEQUENCE</scope>
    <source>
        <strain evidence="2">YF14B1</strain>
    </source>
</reference>
<dbReference type="InterPro" id="IPR041289">
    <property type="entry name" value="Bact_RF_family3"/>
</dbReference>
<dbReference type="AlphaFoldDB" id="A0AAE3UAU7"/>
<proteinExistence type="predicted"/>
<evidence type="ECO:0000313" key="3">
    <source>
        <dbReference type="Proteomes" id="UP001241110"/>
    </source>
</evidence>